<dbReference type="Gene3D" id="1.20.1250.20">
    <property type="entry name" value="MFS general substrate transporter like domains"/>
    <property type="match status" value="1"/>
</dbReference>
<feature type="transmembrane region" description="Helical" evidence="5">
    <location>
        <begin position="44"/>
        <end position="69"/>
    </location>
</feature>
<feature type="transmembrane region" description="Helical" evidence="5">
    <location>
        <begin position="75"/>
        <end position="95"/>
    </location>
</feature>
<evidence type="ECO:0000313" key="8">
    <source>
        <dbReference type="Proteomes" id="UP000326565"/>
    </source>
</evidence>
<sequence length="458" mass="50912">MAYDENILKHEDRMTSSITAGGLVTRDGPDDPENPKDWATRRKWLAVISISGFFVLMSPLPTTILNITITVLRPMVFSISLLGYAIGPMFISPLSEIWGRTLVLQTFSFMFLIFNSACGVARTIEQLLAFRFFAGLFGSCTVGIGAGTLVDLFNANERGKTMAIYSIFPLVGQVLGPIAGGFLTERASWRWAFYATSIVDGCVQLFGLFFLDESYTPVLLRRKRDRLIKAGATGLYTEHGFPNVQVVAIYQGYLYGNIYILYASIAILWTTRYHERLDIASLHYLALGLGTAFAAEVATHINDRIFRFLTKQINGKGLPEFRIPIMIPATDILAIGLFWYGWSAEARLFWLMPDIGIALFAAAAYICTVSKNIYVVDTYGQYSASALAATSMLRCLVGFVFPLFSPYAYERLGYGWASSILGIIALCIGLTGVIFLWKFGHMLRKKCPYCASRNVDDS</sequence>
<evidence type="ECO:0000256" key="1">
    <source>
        <dbReference type="ARBA" id="ARBA00004141"/>
    </source>
</evidence>
<dbReference type="OrthoDB" id="6770063at2759"/>
<feature type="transmembrane region" description="Helical" evidence="5">
    <location>
        <begin position="102"/>
        <end position="124"/>
    </location>
</feature>
<keyword evidence="3 5" id="KW-1133">Transmembrane helix</keyword>
<dbReference type="PANTHER" id="PTHR23502:SF60">
    <property type="entry name" value="MAJOR FACILITATOR SUPERFAMILY (MFS) PROFILE DOMAIN-CONTAINING PROTEIN-RELATED"/>
    <property type="match status" value="1"/>
</dbReference>
<feature type="transmembrane region" description="Helical" evidence="5">
    <location>
        <begin position="348"/>
        <end position="370"/>
    </location>
</feature>
<dbReference type="InterPro" id="IPR020846">
    <property type="entry name" value="MFS_dom"/>
</dbReference>
<keyword evidence="4 5" id="KW-0472">Membrane</keyword>
<evidence type="ECO:0000256" key="2">
    <source>
        <dbReference type="ARBA" id="ARBA00022692"/>
    </source>
</evidence>
<protein>
    <submittedName>
        <fullName evidence="7">Major facilitator superfamily domain-containing protein</fullName>
    </submittedName>
</protein>
<evidence type="ECO:0000256" key="4">
    <source>
        <dbReference type="ARBA" id="ARBA00023136"/>
    </source>
</evidence>
<dbReference type="Pfam" id="PF07690">
    <property type="entry name" value="MFS_1"/>
    <property type="match status" value="1"/>
</dbReference>
<name>A0A5N5WGT2_9EURO</name>
<dbReference type="InterPro" id="IPR011701">
    <property type="entry name" value="MFS"/>
</dbReference>
<evidence type="ECO:0000313" key="7">
    <source>
        <dbReference type="EMBL" id="KAB8067623.1"/>
    </source>
</evidence>
<dbReference type="GO" id="GO:0016020">
    <property type="term" value="C:membrane"/>
    <property type="evidence" value="ECO:0007669"/>
    <property type="project" value="UniProtKB-SubCell"/>
</dbReference>
<feature type="transmembrane region" description="Helical" evidence="5">
    <location>
        <begin position="416"/>
        <end position="437"/>
    </location>
</feature>
<feature type="transmembrane region" description="Helical" evidence="5">
    <location>
        <begin position="130"/>
        <end position="150"/>
    </location>
</feature>
<dbReference type="Proteomes" id="UP000326565">
    <property type="component" value="Unassembled WGS sequence"/>
</dbReference>
<feature type="transmembrane region" description="Helical" evidence="5">
    <location>
        <begin position="252"/>
        <end position="270"/>
    </location>
</feature>
<dbReference type="PANTHER" id="PTHR23502">
    <property type="entry name" value="MAJOR FACILITATOR SUPERFAMILY"/>
    <property type="match status" value="1"/>
</dbReference>
<feature type="transmembrane region" description="Helical" evidence="5">
    <location>
        <begin position="282"/>
        <end position="302"/>
    </location>
</feature>
<organism evidence="7 8">
    <name type="scientific">Aspergillus leporis</name>
    <dbReference type="NCBI Taxonomy" id="41062"/>
    <lineage>
        <taxon>Eukaryota</taxon>
        <taxon>Fungi</taxon>
        <taxon>Dikarya</taxon>
        <taxon>Ascomycota</taxon>
        <taxon>Pezizomycotina</taxon>
        <taxon>Eurotiomycetes</taxon>
        <taxon>Eurotiomycetidae</taxon>
        <taxon>Eurotiales</taxon>
        <taxon>Aspergillaceae</taxon>
        <taxon>Aspergillus</taxon>
        <taxon>Aspergillus subgen. Circumdati</taxon>
    </lineage>
</organism>
<feature type="transmembrane region" description="Helical" evidence="5">
    <location>
        <begin position="382"/>
        <end position="404"/>
    </location>
</feature>
<accession>A0A5N5WGT2</accession>
<evidence type="ECO:0000259" key="6">
    <source>
        <dbReference type="PROSITE" id="PS50850"/>
    </source>
</evidence>
<reference evidence="7 8" key="1">
    <citation type="submission" date="2019-04" db="EMBL/GenBank/DDBJ databases">
        <title>Friends and foes A comparative genomics study of 23 Aspergillus species from section Flavi.</title>
        <authorList>
            <consortium name="DOE Joint Genome Institute"/>
            <person name="Kjaerbolling I."/>
            <person name="Vesth T."/>
            <person name="Frisvad J.C."/>
            <person name="Nybo J.L."/>
            <person name="Theobald S."/>
            <person name="Kildgaard S."/>
            <person name="Isbrandt T."/>
            <person name="Kuo A."/>
            <person name="Sato A."/>
            <person name="Lyhne E.K."/>
            <person name="Kogle M.E."/>
            <person name="Wiebenga A."/>
            <person name="Kun R.S."/>
            <person name="Lubbers R.J."/>
            <person name="Makela M.R."/>
            <person name="Barry K."/>
            <person name="Chovatia M."/>
            <person name="Clum A."/>
            <person name="Daum C."/>
            <person name="Haridas S."/>
            <person name="He G."/>
            <person name="LaButti K."/>
            <person name="Lipzen A."/>
            <person name="Mondo S."/>
            <person name="Riley R."/>
            <person name="Salamov A."/>
            <person name="Simmons B.A."/>
            <person name="Magnuson J.K."/>
            <person name="Henrissat B."/>
            <person name="Mortensen U.H."/>
            <person name="Larsen T.O."/>
            <person name="Devries R.P."/>
            <person name="Grigoriev I.V."/>
            <person name="Machida M."/>
            <person name="Baker S.E."/>
            <person name="Andersen M.R."/>
        </authorList>
    </citation>
    <scope>NUCLEOTIDE SEQUENCE [LARGE SCALE GENOMIC DNA]</scope>
    <source>
        <strain evidence="7 8">CBS 151.66</strain>
    </source>
</reference>
<proteinExistence type="predicted"/>
<dbReference type="AlphaFoldDB" id="A0A5N5WGT2"/>
<dbReference type="EMBL" id="ML732463">
    <property type="protein sequence ID" value="KAB8067623.1"/>
    <property type="molecule type" value="Genomic_DNA"/>
</dbReference>
<feature type="domain" description="Major facilitator superfamily (MFS) profile" evidence="6">
    <location>
        <begin position="1"/>
        <end position="444"/>
    </location>
</feature>
<evidence type="ECO:0000256" key="5">
    <source>
        <dbReference type="SAM" id="Phobius"/>
    </source>
</evidence>
<dbReference type="GO" id="GO:0022857">
    <property type="term" value="F:transmembrane transporter activity"/>
    <property type="evidence" value="ECO:0007669"/>
    <property type="project" value="InterPro"/>
</dbReference>
<feature type="transmembrane region" description="Helical" evidence="5">
    <location>
        <begin position="323"/>
        <end position="342"/>
    </location>
</feature>
<feature type="transmembrane region" description="Helical" evidence="5">
    <location>
        <begin position="162"/>
        <end position="183"/>
    </location>
</feature>
<keyword evidence="2 5" id="KW-0812">Transmembrane</keyword>
<comment type="subcellular location">
    <subcellularLocation>
        <location evidence="1">Membrane</location>
        <topology evidence="1">Multi-pass membrane protein</topology>
    </subcellularLocation>
</comment>
<keyword evidence="8" id="KW-1185">Reference proteome</keyword>
<dbReference type="PROSITE" id="PS50850">
    <property type="entry name" value="MFS"/>
    <property type="match status" value="1"/>
</dbReference>
<dbReference type="SUPFAM" id="SSF103473">
    <property type="entry name" value="MFS general substrate transporter"/>
    <property type="match status" value="1"/>
</dbReference>
<gene>
    <name evidence="7" type="ORF">BDV29DRAFT_196297</name>
</gene>
<dbReference type="InterPro" id="IPR036259">
    <property type="entry name" value="MFS_trans_sf"/>
</dbReference>
<evidence type="ECO:0000256" key="3">
    <source>
        <dbReference type="ARBA" id="ARBA00022989"/>
    </source>
</evidence>
<feature type="transmembrane region" description="Helical" evidence="5">
    <location>
        <begin position="189"/>
        <end position="211"/>
    </location>
</feature>